<dbReference type="PANTHER" id="PTHR43622">
    <property type="entry name" value="3-DEHYDROQUINATE SYNTHASE"/>
    <property type="match status" value="1"/>
</dbReference>
<evidence type="ECO:0000256" key="4">
    <source>
        <dbReference type="ARBA" id="ARBA00023027"/>
    </source>
</evidence>
<dbReference type="GO" id="GO:0003856">
    <property type="term" value="F:3-dehydroquinate synthase activity"/>
    <property type="evidence" value="ECO:0007669"/>
    <property type="project" value="TreeGrafter"/>
</dbReference>
<dbReference type="PIRSF" id="PIRSF001455">
    <property type="entry name" value="DHQ_synth"/>
    <property type="match status" value="1"/>
</dbReference>
<dbReference type="NCBIfam" id="TIGR04425">
    <property type="entry name" value="P_lya_rel_AroB"/>
    <property type="match status" value="1"/>
</dbReference>
<organism evidence="9 10">
    <name type="scientific">Roseburia inulinivorans</name>
    <dbReference type="NCBI Taxonomy" id="360807"/>
    <lineage>
        <taxon>Bacteria</taxon>
        <taxon>Bacillati</taxon>
        <taxon>Bacillota</taxon>
        <taxon>Clostridia</taxon>
        <taxon>Lachnospirales</taxon>
        <taxon>Lachnospiraceae</taxon>
        <taxon>Roseburia</taxon>
    </lineage>
</organism>
<dbReference type="PANTHER" id="PTHR43622:SF1">
    <property type="entry name" value="3-DEHYDROQUINATE SYNTHASE"/>
    <property type="match status" value="1"/>
</dbReference>
<dbReference type="Proteomes" id="UP000283492">
    <property type="component" value="Unassembled WGS sequence"/>
</dbReference>
<sequence length="355" mass="40354">MKIQSRFKEYEVIFEDNKVFLRDLVSKPNSEIVVDKNVYELYKDCFEEIPSERLFVVEATEKNKVVDTALDICERITEIPAKRNATLISIGGGIIQDITGFVANVTYRGINWIFVPTTLLAACDSCIGGKTSLNYKKYKNLLGTFYPPDEIHICSEMFHTLTERDFKSGLGEVVKFNIMAGQNGLKNIEDNIEGLLERKPQIVDQFVHSSLSFKKKFIEVDEFDKGERIKLNFAHTFGHAIEVVTEYEIPHGTAVAIGMIMANSISEKRGLISSDVVNRSEKVLLEVIDIDSNLLDKPLEEYMKAIRKDKKQVSESLTAVLISHYGEKGELSVVHDVTEQEIDYAINYFKKLYRA</sequence>
<comment type="caution">
    <text evidence="9">The sequence shown here is derived from an EMBL/GenBank/DDBJ whole genome shotgun (WGS) entry which is preliminary data.</text>
</comment>
<keyword evidence="4" id="KW-0520">NAD</keyword>
<comment type="cofactor">
    <cofactor evidence="1">
        <name>NAD(+)</name>
        <dbReference type="ChEBI" id="CHEBI:57540"/>
    </cofactor>
</comment>
<keyword evidence="5" id="KW-0456">Lyase</keyword>
<evidence type="ECO:0000256" key="5">
    <source>
        <dbReference type="ARBA" id="ARBA00023239"/>
    </source>
</evidence>
<reference evidence="9 10" key="1">
    <citation type="submission" date="2018-08" db="EMBL/GenBank/DDBJ databases">
        <title>A genome reference for cultivated species of the human gut microbiota.</title>
        <authorList>
            <person name="Zou Y."/>
            <person name="Xue W."/>
            <person name="Luo G."/>
        </authorList>
    </citation>
    <scope>NUCLEOTIDE SEQUENCE [LARGE SCALE GENOMIC DNA]</scope>
    <source>
        <strain evidence="9 10">AM42-1AC</strain>
    </source>
</reference>
<dbReference type="RefSeq" id="WP_118579659.1">
    <property type="nucleotide sequence ID" value="NZ_CABJFX010000002.1"/>
</dbReference>
<dbReference type="InterPro" id="IPR050071">
    <property type="entry name" value="Dehydroquinate_synthase"/>
</dbReference>
<dbReference type="EMBL" id="QSFX01000002">
    <property type="protein sequence ID" value="RHA91338.1"/>
    <property type="molecule type" value="Genomic_DNA"/>
</dbReference>
<evidence type="ECO:0000259" key="7">
    <source>
        <dbReference type="Pfam" id="PF01761"/>
    </source>
</evidence>
<dbReference type="Pfam" id="PF24621">
    <property type="entry name" value="DHQS_C"/>
    <property type="match status" value="1"/>
</dbReference>
<proteinExistence type="predicted"/>
<dbReference type="AlphaFoldDB" id="A0A413U2E1"/>
<dbReference type="InterPro" id="IPR056179">
    <property type="entry name" value="DHQS_C"/>
</dbReference>
<feature type="domain" description="3-dehydroquinate synthase C-terminal" evidence="8">
    <location>
        <begin position="169"/>
        <end position="311"/>
    </location>
</feature>
<evidence type="ECO:0000256" key="2">
    <source>
        <dbReference type="ARBA" id="ARBA00001941"/>
    </source>
</evidence>
<feature type="domain" description="3-dehydroquinate synthase N-terminal" evidence="7">
    <location>
        <begin position="55"/>
        <end position="167"/>
    </location>
</feature>
<keyword evidence="6" id="KW-0170">Cobalt</keyword>
<dbReference type="InterPro" id="IPR030960">
    <property type="entry name" value="DHQS/DOIS_N"/>
</dbReference>
<dbReference type="InterPro" id="IPR030963">
    <property type="entry name" value="DHQ_synth_fam"/>
</dbReference>
<dbReference type="GO" id="GO:0046872">
    <property type="term" value="F:metal ion binding"/>
    <property type="evidence" value="ECO:0007669"/>
    <property type="project" value="UniProtKB-KW"/>
</dbReference>
<protein>
    <submittedName>
        <fullName evidence="9">3-dehydroquinate synthase</fullName>
    </submittedName>
</protein>
<dbReference type="SUPFAM" id="SSF56796">
    <property type="entry name" value="Dehydroquinate synthase-like"/>
    <property type="match status" value="1"/>
</dbReference>
<comment type="cofactor">
    <cofactor evidence="2">
        <name>Co(2+)</name>
        <dbReference type="ChEBI" id="CHEBI:48828"/>
    </cofactor>
</comment>
<keyword evidence="3" id="KW-0479">Metal-binding</keyword>
<accession>A0A413U2E1</accession>
<evidence type="ECO:0000256" key="1">
    <source>
        <dbReference type="ARBA" id="ARBA00001911"/>
    </source>
</evidence>
<name>A0A413U2E1_9FIRM</name>
<dbReference type="Gene3D" id="1.20.1090.10">
    <property type="entry name" value="Dehydroquinate synthase-like - alpha domain"/>
    <property type="match status" value="1"/>
</dbReference>
<evidence type="ECO:0000256" key="3">
    <source>
        <dbReference type="ARBA" id="ARBA00022723"/>
    </source>
</evidence>
<evidence type="ECO:0000313" key="10">
    <source>
        <dbReference type="Proteomes" id="UP000283492"/>
    </source>
</evidence>
<dbReference type="InterPro" id="IPR030957">
    <property type="entry name" value="Put_AroB"/>
</dbReference>
<dbReference type="CDD" id="cd08195">
    <property type="entry name" value="DHQS"/>
    <property type="match status" value="1"/>
</dbReference>
<evidence type="ECO:0000313" key="9">
    <source>
        <dbReference type="EMBL" id="RHA91338.1"/>
    </source>
</evidence>
<evidence type="ECO:0000259" key="8">
    <source>
        <dbReference type="Pfam" id="PF24621"/>
    </source>
</evidence>
<dbReference type="Pfam" id="PF01761">
    <property type="entry name" value="DHQ_synthase"/>
    <property type="match status" value="1"/>
</dbReference>
<evidence type="ECO:0000256" key="6">
    <source>
        <dbReference type="ARBA" id="ARBA00023285"/>
    </source>
</evidence>
<dbReference type="GO" id="GO:0009073">
    <property type="term" value="P:aromatic amino acid family biosynthetic process"/>
    <property type="evidence" value="ECO:0007669"/>
    <property type="project" value="InterPro"/>
</dbReference>
<dbReference type="Gene3D" id="3.40.50.1970">
    <property type="match status" value="1"/>
</dbReference>
<gene>
    <name evidence="9" type="ORF">DW914_02835</name>
</gene>